<keyword evidence="1" id="KW-0677">Repeat</keyword>
<proteinExistence type="predicted"/>
<dbReference type="Gene3D" id="1.25.40.20">
    <property type="entry name" value="Ankyrin repeat-containing domain"/>
    <property type="match status" value="1"/>
</dbReference>
<evidence type="ECO:0000313" key="4">
    <source>
        <dbReference type="EMBL" id="KAK4248983.1"/>
    </source>
</evidence>
<dbReference type="InterPro" id="IPR053137">
    <property type="entry name" value="NLR-like"/>
</dbReference>
<dbReference type="InterPro" id="IPR036770">
    <property type="entry name" value="Ankyrin_rpt-contain_sf"/>
</dbReference>
<protein>
    <recommendedName>
        <fullName evidence="3">Nephrocystin 3-like N-terminal domain-containing protein</fullName>
    </recommendedName>
</protein>
<feature type="repeat" description="ANK" evidence="2">
    <location>
        <begin position="756"/>
        <end position="788"/>
    </location>
</feature>
<dbReference type="PANTHER" id="PTHR46082:SF11">
    <property type="entry name" value="AAA+ ATPASE DOMAIN-CONTAINING PROTEIN-RELATED"/>
    <property type="match status" value="1"/>
</dbReference>
<dbReference type="SMART" id="SM00248">
    <property type="entry name" value="ANK"/>
    <property type="match status" value="2"/>
</dbReference>
<dbReference type="InterPro" id="IPR035994">
    <property type="entry name" value="Nucleoside_phosphorylase_sf"/>
</dbReference>
<dbReference type="Pfam" id="PF12796">
    <property type="entry name" value="Ank_2"/>
    <property type="match status" value="1"/>
</dbReference>
<dbReference type="AlphaFoldDB" id="A0AAN7CV59"/>
<dbReference type="GO" id="GO:0003824">
    <property type="term" value="F:catalytic activity"/>
    <property type="evidence" value="ECO:0007669"/>
    <property type="project" value="InterPro"/>
</dbReference>
<dbReference type="InterPro" id="IPR002110">
    <property type="entry name" value="Ankyrin_rpt"/>
</dbReference>
<keyword evidence="2" id="KW-0040">ANK repeat</keyword>
<dbReference type="PROSITE" id="PS50297">
    <property type="entry name" value="ANK_REP_REGION"/>
    <property type="match status" value="1"/>
</dbReference>
<evidence type="ECO:0000259" key="3">
    <source>
        <dbReference type="Pfam" id="PF24883"/>
    </source>
</evidence>
<dbReference type="SUPFAM" id="SSF48403">
    <property type="entry name" value="Ankyrin repeat"/>
    <property type="match status" value="1"/>
</dbReference>
<dbReference type="InterPro" id="IPR027417">
    <property type="entry name" value="P-loop_NTPase"/>
</dbReference>
<reference evidence="4" key="1">
    <citation type="journal article" date="2023" name="Mol. Phylogenet. Evol.">
        <title>Genome-scale phylogeny and comparative genomics of the fungal order Sordariales.</title>
        <authorList>
            <person name="Hensen N."/>
            <person name="Bonometti L."/>
            <person name="Westerberg I."/>
            <person name="Brannstrom I.O."/>
            <person name="Guillou S."/>
            <person name="Cros-Aarteil S."/>
            <person name="Calhoun S."/>
            <person name="Haridas S."/>
            <person name="Kuo A."/>
            <person name="Mondo S."/>
            <person name="Pangilinan J."/>
            <person name="Riley R."/>
            <person name="LaButti K."/>
            <person name="Andreopoulos B."/>
            <person name="Lipzen A."/>
            <person name="Chen C."/>
            <person name="Yan M."/>
            <person name="Daum C."/>
            <person name="Ng V."/>
            <person name="Clum A."/>
            <person name="Steindorff A."/>
            <person name="Ohm R.A."/>
            <person name="Martin F."/>
            <person name="Silar P."/>
            <person name="Natvig D.O."/>
            <person name="Lalanne C."/>
            <person name="Gautier V."/>
            <person name="Ament-Velasquez S.L."/>
            <person name="Kruys A."/>
            <person name="Hutchinson M.I."/>
            <person name="Powell A.J."/>
            <person name="Barry K."/>
            <person name="Miller A.N."/>
            <person name="Grigoriev I.V."/>
            <person name="Debuchy R."/>
            <person name="Gladieux P."/>
            <person name="Hiltunen Thoren M."/>
            <person name="Johannesson H."/>
        </authorList>
    </citation>
    <scope>NUCLEOTIDE SEQUENCE</scope>
    <source>
        <strain evidence="4">CBS 359.72</strain>
    </source>
</reference>
<name>A0AAN7CV59_9PEZI</name>
<dbReference type="PROSITE" id="PS50088">
    <property type="entry name" value="ANK_REPEAT"/>
    <property type="match status" value="1"/>
</dbReference>
<dbReference type="Pfam" id="PF24883">
    <property type="entry name" value="NPHP3_N"/>
    <property type="match status" value="1"/>
</dbReference>
<evidence type="ECO:0000313" key="5">
    <source>
        <dbReference type="Proteomes" id="UP001303647"/>
    </source>
</evidence>
<reference evidence="4" key="2">
    <citation type="submission" date="2023-05" db="EMBL/GenBank/DDBJ databases">
        <authorList>
            <consortium name="Lawrence Berkeley National Laboratory"/>
            <person name="Steindorff A."/>
            <person name="Hensen N."/>
            <person name="Bonometti L."/>
            <person name="Westerberg I."/>
            <person name="Brannstrom I.O."/>
            <person name="Guillou S."/>
            <person name="Cros-Aarteil S."/>
            <person name="Calhoun S."/>
            <person name="Haridas S."/>
            <person name="Kuo A."/>
            <person name="Mondo S."/>
            <person name="Pangilinan J."/>
            <person name="Riley R."/>
            <person name="Labutti K."/>
            <person name="Andreopoulos B."/>
            <person name="Lipzen A."/>
            <person name="Chen C."/>
            <person name="Yanf M."/>
            <person name="Daum C."/>
            <person name="Ng V."/>
            <person name="Clum A."/>
            <person name="Ohm R."/>
            <person name="Martin F."/>
            <person name="Silar P."/>
            <person name="Natvig D."/>
            <person name="Lalanne C."/>
            <person name="Gautier V."/>
            <person name="Ament-Velasquez S.L."/>
            <person name="Kruys A."/>
            <person name="Hutchinson M.I."/>
            <person name="Powell A.J."/>
            <person name="Barry K."/>
            <person name="Miller A.N."/>
            <person name="Grigoriev I.V."/>
            <person name="Debuchy R."/>
            <person name="Gladieux P."/>
            <person name="Thoren M.H."/>
            <person name="Johannesson H."/>
        </authorList>
    </citation>
    <scope>NUCLEOTIDE SEQUENCE</scope>
    <source>
        <strain evidence="4">CBS 359.72</strain>
    </source>
</reference>
<dbReference type="EMBL" id="MU857629">
    <property type="protein sequence ID" value="KAK4248983.1"/>
    <property type="molecule type" value="Genomic_DNA"/>
</dbReference>
<evidence type="ECO:0000256" key="2">
    <source>
        <dbReference type="PROSITE-ProRule" id="PRU00023"/>
    </source>
</evidence>
<dbReference type="SUPFAM" id="SSF53167">
    <property type="entry name" value="Purine and uridine phosphorylases"/>
    <property type="match status" value="1"/>
</dbReference>
<comment type="caution">
    <text evidence="4">The sequence shown here is derived from an EMBL/GenBank/DDBJ whole genome shotgun (WGS) entry which is preliminary data.</text>
</comment>
<dbReference type="Proteomes" id="UP001303647">
    <property type="component" value="Unassembled WGS sequence"/>
</dbReference>
<keyword evidence="5" id="KW-1185">Reference proteome</keyword>
<accession>A0AAN7CV59</accession>
<gene>
    <name evidence="4" type="ORF">C7999DRAFT_39836</name>
</gene>
<organism evidence="4 5">
    <name type="scientific">Corynascus novoguineensis</name>
    <dbReference type="NCBI Taxonomy" id="1126955"/>
    <lineage>
        <taxon>Eukaryota</taxon>
        <taxon>Fungi</taxon>
        <taxon>Dikarya</taxon>
        <taxon>Ascomycota</taxon>
        <taxon>Pezizomycotina</taxon>
        <taxon>Sordariomycetes</taxon>
        <taxon>Sordariomycetidae</taxon>
        <taxon>Sordariales</taxon>
        <taxon>Chaetomiaceae</taxon>
        <taxon>Corynascus</taxon>
    </lineage>
</organism>
<evidence type="ECO:0000256" key="1">
    <source>
        <dbReference type="ARBA" id="ARBA00022737"/>
    </source>
</evidence>
<dbReference type="GO" id="GO:0009116">
    <property type="term" value="P:nucleoside metabolic process"/>
    <property type="evidence" value="ECO:0007669"/>
    <property type="project" value="InterPro"/>
</dbReference>
<dbReference type="Gene3D" id="3.40.50.300">
    <property type="entry name" value="P-loop containing nucleotide triphosphate hydrolases"/>
    <property type="match status" value="1"/>
</dbReference>
<dbReference type="Gene3D" id="3.40.50.1580">
    <property type="entry name" value="Nucleoside phosphorylase domain"/>
    <property type="match status" value="1"/>
</dbReference>
<sequence length="822" mass="92131">MAMLDERHKDLPKQPNDPNNYILGSVGKHNIVIACLPAGQIGTISAATVARRCVPAKVRLGDVVISQPGDGFPGVIQWGIGKDTSVGFQRIGALGSPPITLLTAVARLKGFHGVAGWPRLGKYLGSRSLGGVRFRADYQHVGESSIYYEDDEEHDDAEISCRLCDRTKTVPRKARNEDDVKVHYGLIASGNKVIKDAHVRDRLNRELGGKVLCVEMEAEGLMKNFPCIAIRGICDYSDSHENNAWQKYAAAVAAAVAKGLLQYVTPYDVEREHTIKETIGHDKEYDQKVLNWLSPFDYSLQQDDHLRKHQAGDWRVASAIGQIQNLGDTHKQTLFCPGMPGARKTVLTAVVIDSLVSRFSNEQSVGIAYLYFNFWRQDDSRVEGLIANLLKQLVHRPPSPQACKHVRDFYDCHSKNRTRPSLHEITRCLELVIKEFTRCRARFIAELLKYSGYGANVFATSRFIPEVTEKFDKCPWLEIRISDEDVRAYVSVQIKQSESDILKEKRKKVMTRIADAADGMFLLAKLDMESLLDERLPRQARVHITGIRKGHKRVCEEPNSDPRSPAARLAREVPLWIACSKRRLGLAELQHALAIKPRDSGLKLENIPQEKHLVSVCAGLVIIDKTTQEYLEGARAQWFPNADNEITKVSVTYLAFDVFKSGRCSTGPDLEKRLEIYRLYDYAARYWGHHARDVHNLDPLVTAFLKELSKVEASSQILLGLSSTLTTGLHLAAYFGVDEAIRALLCQYDRDWRDGYYRTPLSWAAQNGHEVAVRLLLAEGADPISKDSSGLTPLMRAKQGKHEAIVRLLEGGVRGERGDRGI</sequence>
<dbReference type="PANTHER" id="PTHR46082">
    <property type="entry name" value="ATP/GTP-BINDING PROTEIN-RELATED"/>
    <property type="match status" value="1"/>
</dbReference>
<feature type="domain" description="Nephrocystin 3-like N-terminal" evidence="3">
    <location>
        <begin position="328"/>
        <end position="431"/>
    </location>
</feature>
<dbReference type="InterPro" id="IPR056884">
    <property type="entry name" value="NPHP3-like_N"/>
</dbReference>